<accession>A0A226QC54</accession>
<feature type="binding site" evidence="12">
    <location>
        <begin position="140"/>
        <end position="143"/>
    </location>
    <ligand>
        <name>GTP</name>
        <dbReference type="ChEBI" id="CHEBI:37565"/>
    </ligand>
</feature>
<keyword evidence="4 12" id="KW-0378">Hydrolase</keyword>
<evidence type="ECO:0000256" key="5">
    <source>
        <dbReference type="ARBA" id="ARBA00022917"/>
    </source>
</evidence>
<dbReference type="CDD" id="cd01890">
    <property type="entry name" value="LepA"/>
    <property type="match status" value="1"/>
</dbReference>
<evidence type="ECO:0000256" key="6">
    <source>
        <dbReference type="ARBA" id="ARBA00023134"/>
    </source>
</evidence>
<feature type="binding site" evidence="12">
    <location>
        <begin position="23"/>
        <end position="28"/>
    </location>
    <ligand>
        <name>GTP</name>
        <dbReference type="ChEBI" id="CHEBI:37565"/>
    </ligand>
</feature>
<organism evidence="13 14">
    <name type="scientific">Geobacillus thermocatenulatus</name>
    <dbReference type="NCBI Taxonomy" id="33938"/>
    <lineage>
        <taxon>Bacteria</taxon>
        <taxon>Bacillati</taxon>
        <taxon>Bacillota</taxon>
        <taxon>Bacilli</taxon>
        <taxon>Bacillales</taxon>
        <taxon>Anoxybacillaceae</taxon>
        <taxon>Geobacillus</taxon>
        <taxon>Geobacillus thermoleovorans group</taxon>
    </lineage>
</organism>
<dbReference type="GO" id="GO:0005525">
    <property type="term" value="F:GTP binding"/>
    <property type="evidence" value="ECO:0007669"/>
    <property type="project" value="UniProtKB-UniRule"/>
</dbReference>
<protein>
    <recommendedName>
        <fullName evidence="11 12">Elongation factor 4</fullName>
        <shortName evidence="12">EF-4</shortName>
        <ecNumber evidence="11 12">3.6.5.n1</ecNumber>
    </recommendedName>
    <alternativeName>
        <fullName evidence="12">Ribosomal back-translocase LepA</fullName>
    </alternativeName>
</protein>
<evidence type="ECO:0000256" key="11">
    <source>
        <dbReference type="ARBA" id="ARBA00066744"/>
    </source>
</evidence>
<dbReference type="InterPro" id="IPR009000">
    <property type="entry name" value="Transl_B-barrel_sf"/>
</dbReference>
<evidence type="ECO:0000256" key="10">
    <source>
        <dbReference type="ARBA" id="ARBA00061052"/>
    </source>
</evidence>
<dbReference type="GO" id="GO:0003924">
    <property type="term" value="F:GTPase activity"/>
    <property type="evidence" value="ECO:0007669"/>
    <property type="project" value="UniProtKB-UniRule"/>
</dbReference>
<comment type="catalytic activity">
    <reaction evidence="8 12">
        <text>GTP + H2O = GDP + phosphate + H(+)</text>
        <dbReference type="Rhea" id="RHEA:19669"/>
        <dbReference type="ChEBI" id="CHEBI:15377"/>
        <dbReference type="ChEBI" id="CHEBI:15378"/>
        <dbReference type="ChEBI" id="CHEBI:37565"/>
        <dbReference type="ChEBI" id="CHEBI:43474"/>
        <dbReference type="ChEBI" id="CHEBI:58189"/>
        <dbReference type="EC" id="3.6.5.n1"/>
    </reaction>
</comment>
<dbReference type="GO" id="GO:0005886">
    <property type="term" value="C:plasma membrane"/>
    <property type="evidence" value="ECO:0007669"/>
    <property type="project" value="UniProtKB-SubCell"/>
</dbReference>
<dbReference type="InterPro" id="IPR027417">
    <property type="entry name" value="P-loop_NTPase"/>
</dbReference>
<evidence type="ECO:0000256" key="4">
    <source>
        <dbReference type="ARBA" id="ARBA00022801"/>
    </source>
</evidence>
<dbReference type="Gene3D" id="3.30.70.2570">
    <property type="entry name" value="Elongation factor 4, C-terminal domain"/>
    <property type="match status" value="1"/>
</dbReference>
<evidence type="ECO:0000313" key="13">
    <source>
        <dbReference type="EMBL" id="OXB89554.1"/>
    </source>
</evidence>
<dbReference type="InterPro" id="IPR013842">
    <property type="entry name" value="LepA_CTD"/>
</dbReference>
<dbReference type="InterPro" id="IPR031157">
    <property type="entry name" value="G_TR_CS"/>
</dbReference>
<dbReference type="FunFam" id="3.30.70.2570:FF:000001">
    <property type="entry name" value="Translation factor GUF1, mitochondrial"/>
    <property type="match status" value="1"/>
</dbReference>
<dbReference type="SMART" id="SM00838">
    <property type="entry name" value="EFG_C"/>
    <property type="match status" value="1"/>
</dbReference>
<dbReference type="EC" id="3.6.5.n1" evidence="11 12"/>
<evidence type="ECO:0000256" key="2">
    <source>
        <dbReference type="ARBA" id="ARBA00022475"/>
    </source>
</evidence>
<dbReference type="KEGG" id="gtm:GT3921_06935"/>
<dbReference type="Gene3D" id="2.40.30.10">
    <property type="entry name" value="Translation factors"/>
    <property type="match status" value="1"/>
</dbReference>
<dbReference type="CDD" id="cd03699">
    <property type="entry name" value="EF4_II"/>
    <property type="match status" value="1"/>
</dbReference>
<dbReference type="CDD" id="cd03709">
    <property type="entry name" value="lepA_C"/>
    <property type="match status" value="1"/>
</dbReference>
<dbReference type="Pfam" id="PF03144">
    <property type="entry name" value="GTP_EFTU_D2"/>
    <property type="match status" value="1"/>
</dbReference>
<evidence type="ECO:0000256" key="1">
    <source>
        <dbReference type="ARBA" id="ARBA00005454"/>
    </source>
</evidence>
<dbReference type="InterPro" id="IPR000795">
    <property type="entry name" value="T_Tr_GTP-bd_dom"/>
</dbReference>
<dbReference type="Pfam" id="PF00679">
    <property type="entry name" value="EFG_C"/>
    <property type="match status" value="1"/>
</dbReference>
<keyword evidence="2 12" id="KW-1003">Cell membrane</keyword>
<comment type="caution">
    <text evidence="13">The sequence shown here is derived from an EMBL/GenBank/DDBJ whole genome shotgun (WGS) entry which is preliminary data.</text>
</comment>
<dbReference type="InterPro" id="IPR038363">
    <property type="entry name" value="LepA_C_sf"/>
</dbReference>
<dbReference type="RefSeq" id="WP_047752769.1">
    <property type="nucleotide sequence ID" value="NZ_CP018058.1"/>
</dbReference>
<dbReference type="FunFam" id="2.40.30.10:FF:000015">
    <property type="entry name" value="Translation factor GUF1, mitochondrial"/>
    <property type="match status" value="1"/>
</dbReference>
<dbReference type="GO" id="GO:0003746">
    <property type="term" value="F:translation elongation factor activity"/>
    <property type="evidence" value="ECO:0007669"/>
    <property type="project" value="UniProtKB-UniRule"/>
</dbReference>
<keyword evidence="7 12" id="KW-0472">Membrane</keyword>
<dbReference type="InterPro" id="IPR035647">
    <property type="entry name" value="EFG_III/V"/>
</dbReference>
<evidence type="ECO:0000256" key="7">
    <source>
        <dbReference type="ARBA" id="ARBA00023136"/>
    </source>
</evidence>
<evidence type="ECO:0000256" key="12">
    <source>
        <dbReference type="HAMAP-Rule" id="MF_00071"/>
    </source>
</evidence>
<dbReference type="Gene3D" id="3.30.70.870">
    <property type="entry name" value="Elongation Factor G (Translational Gtpase), domain 3"/>
    <property type="match status" value="1"/>
</dbReference>
<comment type="subcellular location">
    <subcellularLocation>
        <location evidence="12">Cell membrane</location>
        <topology evidence="12">Peripheral membrane protein</topology>
        <orientation evidence="12">Cytoplasmic side</orientation>
    </subcellularLocation>
</comment>
<dbReference type="HAMAP" id="MF_00071">
    <property type="entry name" value="LepA"/>
    <property type="match status" value="1"/>
</dbReference>
<dbReference type="Pfam" id="PF00009">
    <property type="entry name" value="GTP_EFTU"/>
    <property type="match status" value="1"/>
</dbReference>
<keyword evidence="3 12" id="KW-0547">Nucleotide-binding</keyword>
<dbReference type="Proteomes" id="UP000198378">
    <property type="component" value="Unassembled WGS sequence"/>
</dbReference>
<gene>
    <name evidence="12" type="primary">lepA</name>
    <name evidence="13" type="ORF">B9L19_05710</name>
</gene>
<dbReference type="SUPFAM" id="SSF54980">
    <property type="entry name" value="EF-G C-terminal domain-like"/>
    <property type="match status" value="2"/>
</dbReference>
<dbReference type="InterPro" id="IPR035654">
    <property type="entry name" value="LepA_IV"/>
</dbReference>
<comment type="similarity">
    <text evidence="1 12">Belongs to the TRAFAC class translation factor GTPase superfamily. Classic translation factor GTPase family. LepA subfamily.</text>
</comment>
<evidence type="ECO:0000256" key="9">
    <source>
        <dbReference type="ARBA" id="ARBA00057626"/>
    </source>
</evidence>
<comment type="function">
    <text evidence="9 12">Required for accurate and efficient protein synthesis under certain stress conditions. May act as a fidelity factor of the translation reaction, by catalyzing a one-codon backward translocation of tRNAs on improperly translocated ribosomes. Back-translocation proceeds from a post-translocation (POST) complex to a pre-translocation (PRE) complex, thus giving elongation factor G a second chance to translocate the tRNAs correctly. Binds to ribosomes in a GTP-dependent manner.</text>
</comment>
<dbReference type="Gene3D" id="3.30.70.240">
    <property type="match status" value="1"/>
</dbReference>
<evidence type="ECO:0000256" key="8">
    <source>
        <dbReference type="ARBA" id="ARBA00050293"/>
    </source>
</evidence>
<keyword evidence="14" id="KW-1185">Reference proteome</keyword>
<reference evidence="13 14" key="1">
    <citation type="submission" date="2017-05" db="EMBL/GenBank/DDBJ databases">
        <title>The genome sequence of Geobacillus thermocatenulatus DSM 730.</title>
        <authorList>
            <person name="Ramaloko W.T."/>
            <person name="Koen N."/>
            <person name="Polliack S."/>
            <person name="Aliyu H."/>
            <person name="Lebre P."/>
            <person name="Mohr T."/>
            <person name="Oswald F."/>
            <person name="Zwick M."/>
            <person name="Neumann A."/>
            <person name="Syldatk C."/>
            <person name="Cowan D."/>
            <person name="De Maayer P."/>
        </authorList>
    </citation>
    <scope>NUCLEOTIDE SEQUENCE [LARGE SCALE GENOMIC DNA]</scope>
    <source>
        <strain evidence="13 14">BGSC 93A1</strain>
    </source>
</reference>
<sequence>MNREERLKRQERIRNFSIIAHIDHGKSTLADRILEKTGALSERELREQTLDTMELERERGITIKLNAVQLTYRAKNGEEYIFHLIDTPGHVDFTYEVSRSLAACEGAILVVDAAQGIEAQTLANVYLAIDNNLEILPVINKIDLPSAEPERVRQEIEDVIGLDASDAVLASAKVGIGIEEILEKIVEKIPAPSGDPDAPLKALVFDSLYDPYRGVVAYVRVVDGTVKPGQRIKMMSTGKEFEVTEVGVFTPKQKVVDELTVGDVGYLTASIKNVKDTRVGDTITDAERPAAEPLPGYRKLNPMVFCGMYPIDTARYNDLREALEKLQLNDAALHFEPETSQALGFGFRCGFLGLLHMEIIQERLEREFHIDLITTAPSVVYKVHLTDGTEVDVDNPTNMPDPQKIDRIEEPYVKATIMVPNDYVGPVMELCQGKRGTFVDMQYLDEKRVMLIYDMPLSEIVYDFFDALKSNTKGYASFDYEWIGYRPSNLVKMDILLNGEKIDALSFIVHRDSAYERGKAIVEKLKDLIPRQQFEVPVQAAIGNKVIARSTIKALRKNVLAKCYGGDVSRKRKLLEKQKEGKKRMKQIGSVEVPQEAFMAVLKIDDQKK</sequence>
<name>A0A226QC54_9BACL</name>
<dbReference type="CDD" id="cd16260">
    <property type="entry name" value="EF4_III"/>
    <property type="match status" value="1"/>
</dbReference>
<dbReference type="InterPro" id="IPR004161">
    <property type="entry name" value="EFTu-like_2"/>
</dbReference>
<dbReference type="NCBIfam" id="TIGR00231">
    <property type="entry name" value="small_GTP"/>
    <property type="match status" value="1"/>
</dbReference>
<keyword evidence="5 12" id="KW-0648">Protein biosynthesis</keyword>
<dbReference type="PANTHER" id="PTHR43512">
    <property type="entry name" value="TRANSLATION FACTOR GUF1-RELATED"/>
    <property type="match status" value="1"/>
</dbReference>
<dbReference type="GO" id="GO:0045727">
    <property type="term" value="P:positive regulation of translation"/>
    <property type="evidence" value="ECO:0007669"/>
    <property type="project" value="UniProtKB-UniRule"/>
</dbReference>
<dbReference type="InterPro" id="IPR005225">
    <property type="entry name" value="Small_GTP-bd"/>
</dbReference>
<dbReference type="Gene3D" id="3.40.50.300">
    <property type="entry name" value="P-loop containing nucleotide triphosphate hydrolases"/>
    <property type="match status" value="1"/>
</dbReference>
<dbReference type="PROSITE" id="PS51722">
    <property type="entry name" value="G_TR_2"/>
    <property type="match status" value="1"/>
</dbReference>
<proteinExistence type="inferred from homology"/>
<dbReference type="InterPro" id="IPR000640">
    <property type="entry name" value="EFG_V-like"/>
</dbReference>
<evidence type="ECO:0000313" key="14">
    <source>
        <dbReference type="Proteomes" id="UP000198378"/>
    </source>
</evidence>
<dbReference type="InterPro" id="IPR006297">
    <property type="entry name" value="EF-4"/>
</dbReference>
<keyword evidence="6 12" id="KW-0342">GTP-binding</keyword>
<dbReference type="SUPFAM" id="SSF50447">
    <property type="entry name" value="Translation proteins"/>
    <property type="match status" value="1"/>
</dbReference>
<evidence type="ECO:0000256" key="3">
    <source>
        <dbReference type="ARBA" id="ARBA00022741"/>
    </source>
</evidence>
<dbReference type="GO" id="GO:0043022">
    <property type="term" value="F:ribosome binding"/>
    <property type="evidence" value="ECO:0007669"/>
    <property type="project" value="UniProtKB-UniRule"/>
</dbReference>
<dbReference type="AlphaFoldDB" id="A0A226QC54"/>
<dbReference type="FunFam" id="3.30.70.240:FF:000007">
    <property type="entry name" value="Translation factor GUF1, mitochondrial"/>
    <property type="match status" value="1"/>
</dbReference>
<dbReference type="PANTHER" id="PTHR43512:SF4">
    <property type="entry name" value="TRANSLATION FACTOR GUF1 HOMOLOG, CHLOROPLASTIC"/>
    <property type="match status" value="1"/>
</dbReference>
<keyword evidence="13" id="KW-0251">Elongation factor</keyword>
<dbReference type="NCBIfam" id="TIGR01393">
    <property type="entry name" value="lepA"/>
    <property type="match status" value="1"/>
</dbReference>
<comment type="similarity">
    <text evidence="10">Belongs to the GTP-binding elongation factor family. LepA subfamily.</text>
</comment>
<dbReference type="PRINTS" id="PR00315">
    <property type="entry name" value="ELONGATNFCT"/>
</dbReference>
<dbReference type="Pfam" id="PF06421">
    <property type="entry name" value="LepA_C"/>
    <property type="match status" value="1"/>
</dbReference>
<dbReference type="PROSITE" id="PS00301">
    <property type="entry name" value="G_TR_1"/>
    <property type="match status" value="1"/>
</dbReference>
<dbReference type="FunFam" id="3.40.50.300:FF:000078">
    <property type="entry name" value="Elongation factor 4"/>
    <property type="match status" value="1"/>
</dbReference>
<dbReference type="SUPFAM" id="SSF52540">
    <property type="entry name" value="P-loop containing nucleoside triphosphate hydrolases"/>
    <property type="match status" value="1"/>
</dbReference>
<dbReference type="EMBL" id="NEWK01000001">
    <property type="protein sequence ID" value="OXB89554.1"/>
    <property type="molecule type" value="Genomic_DNA"/>
</dbReference>
<dbReference type="FunFam" id="3.30.70.870:FF:000004">
    <property type="entry name" value="Translation factor GUF1, mitochondrial"/>
    <property type="match status" value="1"/>
</dbReference>